<dbReference type="AlphaFoldDB" id="A0A0F9GAD3"/>
<sequence>MKFSDIHNLVEQIEFEVENFRNKVTDSYDTYSIQNLI</sequence>
<proteinExistence type="predicted"/>
<evidence type="ECO:0000313" key="1">
    <source>
        <dbReference type="EMBL" id="KKL60122.1"/>
    </source>
</evidence>
<accession>A0A0F9GAD3</accession>
<organism evidence="1">
    <name type="scientific">marine sediment metagenome</name>
    <dbReference type="NCBI Taxonomy" id="412755"/>
    <lineage>
        <taxon>unclassified sequences</taxon>
        <taxon>metagenomes</taxon>
        <taxon>ecological metagenomes</taxon>
    </lineage>
</organism>
<gene>
    <name evidence="1" type="ORF">LCGC14_2208500</name>
</gene>
<name>A0A0F9GAD3_9ZZZZ</name>
<reference evidence="1" key="1">
    <citation type="journal article" date="2015" name="Nature">
        <title>Complex archaea that bridge the gap between prokaryotes and eukaryotes.</title>
        <authorList>
            <person name="Spang A."/>
            <person name="Saw J.H."/>
            <person name="Jorgensen S.L."/>
            <person name="Zaremba-Niedzwiedzka K."/>
            <person name="Martijn J."/>
            <person name="Lind A.E."/>
            <person name="van Eijk R."/>
            <person name="Schleper C."/>
            <person name="Guy L."/>
            <person name="Ettema T.J."/>
        </authorList>
    </citation>
    <scope>NUCLEOTIDE SEQUENCE</scope>
</reference>
<protein>
    <submittedName>
        <fullName evidence="1">Uncharacterized protein</fullName>
    </submittedName>
</protein>
<dbReference type="EMBL" id="LAZR01029257">
    <property type="protein sequence ID" value="KKL60122.1"/>
    <property type="molecule type" value="Genomic_DNA"/>
</dbReference>
<comment type="caution">
    <text evidence="1">The sequence shown here is derived from an EMBL/GenBank/DDBJ whole genome shotgun (WGS) entry which is preliminary data.</text>
</comment>